<sequence length="256" mass="29134">MDSRGGCCIARYAGGAYDKSKVDRIMLRYRPIAPKPAVGGSIAGNSTPETGRTKRRYVRDNRKRCNRKKRLFSEVTLLPLLPEMPDRKVTPTRNSPPSDLDLKVETSGPIWLNFKEPTTVLMPQPVKPVGSVVTVERVTEAFEDGDQGLGYTDEERKKNLERDTCPGFISDGMNRVEWINEGYKKMMIGDDVDEMVWLVMKERLPVTYPAFACRVRLQYTCRKEKHSLTVPCDVWRMDRGGFAWRLDVKAALSLGR</sequence>
<dbReference type="InterPro" id="IPR057710">
    <property type="entry name" value="DUF7950"/>
</dbReference>
<comment type="caution">
    <text evidence="2">The sequence shown here is derived from an EMBL/GenBank/DDBJ whole genome shotgun (WGS) entry which is preliminary data.</text>
</comment>
<dbReference type="EMBL" id="JAMYWD010000004">
    <property type="protein sequence ID" value="KAJ4973031.1"/>
    <property type="molecule type" value="Genomic_DNA"/>
</dbReference>
<evidence type="ECO:0000313" key="2">
    <source>
        <dbReference type="EMBL" id="KAJ4973031.1"/>
    </source>
</evidence>
<organism evidence="2 3">
    <name type="scientific">Protea cynaroides</name>
    <dbReference type="NCBI Taxonomy" id="273540"/>
    <lineage>
        <taxon>Eukaryota</taxon>
        <taxon>Viridiplantae</taxon>
        <taxon>Streptophyta</taxon>
        <taxon>Embryophyta</taxon>
        <taxon>Tracheophyta</taxon>
        <taxon>Spermatophyta</taxon>
        <taxon>Magnoliopsida</taxon>
        <taxon>Proteales</taxon>
        <taxon>Proteaceae</taxon>
        <taxon>Protea</taxon>
    </lineage>
</organism>
<gene>
    <name evidence="2" type="ORF">NE237_006205</name>
</gene>
<dbReference type="AlphaFoldDB" id="A0A9Q0KM39"/>
<dbReference type="PANTHER" id="PTHR33595">
    <property type="entry name" value="VON WILLEBRAND FACTOR A DOMAIN PROTEIN"/>
    <property type="match status" value="1"/>
</dbReference>
<protein>
    <recommendedName>
        <fullName evidence="1">DUF7950 domain-containing protein</fullName>
    </recommendedName>
</protein>
<feature type="domain" description="DUF7950" evidence="1">
    <location>
        <begin position="130"/>
        <end position="253"/>
    </location>
</feature>
<dbReference type="Proteomes" id="UP001141806">
    <property type="component" value="Unassembled WGS sequence"/>
</dbReference>
<accession>A0A9Q0KM39</accession>
<dbReference type="OrthoDB" id="1898295at2759"/>
<name>A0A9Q0KM39_9MAGN</name>
<evidence type="ECO:0000259" key="1">
    <source>
        <dbReference type="Pfam" id="PF25821"/>
    </source>
</evidence>
<dbReference type="PANTHER" id="PTHR33595:SF7">
    <property type="entry name" value="OS12G0242500 PROTEIN"/>
    <property type="match status" value="1"/>
</dbReference>
<keyword evidence="3" id="KW-1185">Reference proteome</keyword>
<proteinExistence type="predicted"/>
<evidence type="ECO:0000313" key="3">
    <source>
        <dbReference type="Proteomes" id="UP001141806"/>
    </source>
</evidence>
<reference evidence="2" key="1">
    <citation type="journal article" date="2023" name="Plant J.">
        <title>The genome of the king protea, Protea cynaroides.</title>
        <authorList>
            <person name="Chang J."/>
            <person name="Duong T.A."/>
            <person name="Schoeman C."/>
            <person name="Ma X."/>
            <person name="Roodt D."/>
            <person name="Barker N."/>
            <person name="Li Z."/>
            <person name="Van de Peer Y."/>
            <person name="Mizrachi E."/>
        </authorList>
    </citation>
    <scope>NUCLEOTIDE SEQUENCE</scope>
    <source>
        <tissue evidence="2">Young leaves</tissue>
    </source>
</reference>
<dbReference type="Pfam" id="PF25821">
    <property type="entry name" value="DUF7950"/>
    <property type="match status" value="1"/>
</dbReference>